<dbReference type="Pfam" id="PF11799">
    <property type="entry name" value="IMS_C"/>
    <property type="match status" value="1"/>
</dbReference>
<evidence type="ECO:0000259" key="13">
    <source>
        <dbReference type="PROSITE" id="PS50173"/>
    </source>
</evidence>
<dbReference type="PROSITE" id="PS50173">
    <property type="entry name" value="UMUC"/>
    <property type="match status" value="1"/>
</dbReference>
<dbReference type="Gene3D" id="1.10.150.810">
    <property type="match status" value="2"/>
</dbReference>
<evidence type="ECO:0000313" key="15">
    <source>
        <dbReference type="Proteomes" id="UP000002009"/>
    </source>
</evidence>
<dbReference type="SUPFAM" id="SSF100879">
    <property type="entry name" value="Lesion bypass DNA polymerase (Y-family), little finger domain"/>
    <property type="match status" value="1"/>
</dbReference>
<evidence type="ECO:0000256" key="4">
    <source>
        <dbReference type="ARBA" id="ARBA00022679"/>
    </source>
</evidence>
<dbReference type="GO" id="GO:0006260">
    <property type="term" value="P:DNA replication"/>
    <property type="evidence" value="ECO:0007669"/>
    <property type="project" value="UniProtKB-KW"/>
</dbReference>
<dbReference type="GO" id="GO:0046872">
    <property type="term" value="F:metal ion binding"/>
    <property type="evidence" value="ECO:0007669"/>
    <property type="project" value="UniProtKB-KW"/>
</dbReference>
<dbReference type="EMBL" id="CP001325">
    <property type="protein sequence ID" value="ACO62651.1"/>
    <property type="molecule type" value="Genomic_DNA"/>
</dbReference>
<dbReference type="OMA" id="YFYWIAR"/>
<keyword evidence="11" id="KW-0234">DNA repair</keyword>
<dbReference type="EC" id="2.7.7.7" evidence="2"/>
<evidence type="ECO:0000256" key="5">
    <source>
        <dbReference type="ARBA" id="ARBA00022695"/>
    </source>
</evidence>
<dbReference type="eggNOG" id="KOG2094">
    <property type="taxonomic scope" value="Eukaryota"/>
</dbReference>
<dbReference type="InterPro" id="IPR036775">
    <property type="entry name" value="DNA_pol_Y-fam_lit_finger_sf"/>
</dbReference>
<keyword evidence="4" id="KW-0808">Transferase</keyword>
<dbReference type="GeneID" id="8243060"/>
<evidence type="ECO:0000256" key="12">
    <source>
        <dbReference type="ARBA" id="ARBA00049244"/>
    </source>
</evidence>
<sequence>FINHKAGMAGVDQERVKAVVKELTRGGQHHREESRKDANTEESIAKMKEMYASLSATRIREIEGSVRCRIGEMEAQRDLSRTWIHVDMDAFFAACHTLERPELASVPMAVGGMSMISTANYVARKAGVRSAMPGFVAVKLCPALVFVRQDFELYQKYAAMLREVWRVYDKEFDCGSLDEAYLDVTEFMSRTGMDGGEVAAKLRSDVETKTRLTCSAGVAPTRRLAKICSDWNKPNGQFVLERSREAVISFLSDLPVRKVGGVGKVLEGKLSAFQIRTCGQLRQSLNVIAAVFTPATIDFLFSVALGTGTEQRPPDAQRKGLGHERTFAPTSDPRFIEAKLHGLAEDVAKELQKENLKAQTVTLKIKKSNFEVMQRQLTVPSSNAAKVIAEAAILLLRKERPYGALRLVGV</sequence>
<dbReference type="CDD" id="cd03586">
    <property type="entry name" value="PolY_Pol_IV_kappa"/>
    <property type="match status" value="1"/>
</dbReference>
<evidence type="ECO:0000256" key="2">
    <source>
        <dbReference type="ARBA" id="ARBA00012417"/>
    </source>
</evidence>
<dbReference type="STRING" id="296587.C1E418"/>
<dbReference type="Pfam" id="PF00817">
    <property type="entry name" value="IMS"/>
    <property type="match status" value="1"/>
</dbReference>
<gene>
    <name evidence="14" type="ORF">MICPUN_68623</name>
</gene>
<evidence type="ECO:0000256" key="9">
    <source>
        <dbReference type="ARBA" id="ARBA00022842"/>
    </source>
</evidence>
<dbReference type="Gene3D" id="3.30.70.270">
    <property type="match status" value="1"/>
</dbReference>
<keyword evidence="10" id="KW-0239">DNA-directed DNA polymerase</keyword>
<proteinExistence type="inferred from homology"/>
<dbReference type="AlphaFoldDB" id="C1E418"/>
<keyword evidence="15" id="KW-1185">Reference proteome</keyword>
<dbReference type="InterPro" id="IPR017961">
    <property type="entry name" value="DNA_pol_Y-fam_little_finger"/>
</dbReference>
<evidence type="ECO:0000256" key="8">
    <source>
        <dbReference type="ARBA" id="ARBA00022763"/>
    </source>
</evidence>
<dbReference type="InParanoid" id="C1E418"/>
<comment type="similarity">
    <text evidence="1">Belongs to the DNA polymerase type-Y family.</text>
</comment>
<dbReference type="InterPro" id="IPR022880">
    <property type="entry name" value="DNApol_IV"/>
</dbReference>
<keyword evidence="7" id="KW-0479">Metal-binding</keyword>
<evidence type="ECO:0000256" key="1">
    <source>
        <dbReference type="ARBA" id="ARBA00010945"/>
    </source>
</evidence>
<dbReference type="NCBIfam" id="NF002677">
    <property type="entry name" value="PRK02406.1"/>
    <property type="match status" value="1"/>
</dbReference>
<dbReference type="OrthoDB" id="1747274at2759"/>
<dbReference type="GO" id="GO:0005634">
    <property type="term" value="C:nucleus"/>
    <property type="evidence" value="ECO:0007669"/>
    <property type="project" value="TreeGrafter"/>
</dbReference>
<dbReference type="PANTHER" id="PTHR11076:SF33">
    <property type="entry name" value="DNA POLYMERASE KAPPA"/>
    <property type="match status" value="1"/>
</dbReference>
<evidence type="ECO:0000256" key="11">
    <source>
        <dbReference type="ARBA" id="ARBA00023204"/>
    </source>
</evidence>
<keyword evidence="6" id="KW-0235">DNA replication</keyword>
<accession>C1E418</accession>
<dbReference type="KEGG" id="mis:MICPUN_68623"/>
<dbReference type="InterPro" id="IPR001126">
    <property type="entry name" value="UmuC"/>
</dbReference>
<evidence type="ECO:0000256" key="10">
    <source>
        <dbReference type="ARBA" id="ARBA00022932"/>
    </source>
</evidence>
<dbReference type="Pfam" id="PF11798">
    <property type="entry name" value="IMS_HHH"/>
    <property type="match status" value="1"/>
</dbReference>
<dbReference type="Proteomes" id="UP000002009">
    <property type="component" value="Chromosome 4"/>
</dbReference>
<dbReference type="Gene3D" id="3.40.1170.60">
    <property type="match status" value="1"/>
</dbReference>
<comment type="catalytic activity">
    <reaction evidence="12">
        <text>DNA(n) + a 2'-deoxyribonucleoside 5'-triphosphate = DNA(n+1) + diphosphate</text>
        <dbReference type="Rhea" id="RHEA:22508"/>
        <dbReference type="Rhea" id="RHEA-COMP:17339"/>
        <dbReference type="Rhea" id="RHEA-COMP:17340"/>
        <dbReference type="ChEBI" id="CHEBI:33019"/>
        <dbReference type="ChEBI" id="CHEBI:61560"/>
        <dbReference type="ChEBI" id="CHEBI:173112"/>
        <dbReference type="EC" id="2.7.7.7"/>
    </reaction>
</comment>
<dbReference type="GO" id="GO:0006281">
    <property type="term" value="P:DNA repair"/>
    <property type="evidence" value="ECO:0007669"/>
    <property type="project" value="UniProtKB-KW"/>
</dbReference>
<dbReference type="GO" id="GO:0003887">
    <property type="term" value="F:DNA-directed DNA polymerase activity"/>
    <property type="evidence" value="ECO:0007669"/>
    <property type="project" value="UniProtKB-KW"/>
</dbReference>
<dbReference type="GO" id="GO:0042276">
    <property type="term" value="P:error-prone translesion synthesis"/>
    <property type="evidence" value="ECO:0007669"/>
    <property type="project" value="TreeGrafter"/>
</dbReference>
<dbReference type="FunFam" id="3.40.1170.60:FF:000012">
    <property type="entry name" value="Putative DNA-directed polymerase kappa"/>
    <property type="match status" value="1"/>
</dbReference>
<dbReference type="Gene3D" id="3.30.1490.100">
    <property type="entry name" value="DNA polymerase, Y-family, little finger domain"/>
    <property type="match status" value="1"/>
</dbReference>
<dbReference type="RefSeq" id="XP_002501393.1">
    <property type="nucleotide sequence ID" value="XM_002501347.1"/>
</dbReference>
<protein>
    <recommendedName>
        <fullName evidence="3">DNA polymerase kappa</fullName>
        <ecNumber evidence="2">2.7.7.7</ecNumber>
    </recommendedName>
</protein>
<keyword evidence="5" id="KW-0548">Nucleotidyltransferase</keyword>
<dbReference type="InterPro" id="IPR043128">
    <property type="entry name" value="Rev_trsase/Diguanyl_cyclase"/>
</dbReference>
<feature type="non-terminal residue" evidence="14">
    <location>
        <position position="1"/>
    </location>
</feature>
<dbReference type="InterPro" id="IPR043502">
    <property type="entry name" value="DNA/RNA_pol_sf"/>
</dbReference>
<dbReference type="FunFam" id="3.30.1490.100:FF:000004">
    <property type="entry name" value="DNA polymerase IV"/>
    <property type="match status" value="1"/>
</dbReference>
<dbReference type="PANTHER" id="PTHR11076">
    <property type="entry name" value="DNA REPAIR POLYMERASE UMUC / TRANSFERASE FAMILY MEMBER"/>
    <property type="match status" value="1"/>
</dbReference>
<evidence type="ECO:0000313" key="14">
    <source>
        <dbReference type="EMBL" id="ACO62651.1"/>
    </source>
</evidence>
<keyword evidence="8" id="KW-0227">DNA damage</keyword>
<reference evidence="14 15" key="1">
    <citation type="journal article" date="2009" name="Science">
        <title>Green evolution and dynamic adaptations revealed by genomes of the marine picoeukaryotes Micromonas.</title>
        <authorList>
            <person name="Worden A.Z."/>
            <person name="Lee J.H."/>
            <person name="Mock T."/>
            <person name="Rouze P."/>
            <person name="Simmons M.P."/>
            <person name="Aerts A.L."/>
            <person name="Allen A.E."/>
            <person name="Cuvelier M.L."/>
            <person name="Derelle E."/>
            <person name="Everett M.V."/>
            <person name="Foulon E."/>
            <person name="Grimwood J."/>
            <person name="Gundlach H."/>
            <person name="Henrissat B."/>
            <person name="Napoli C."/>
            <person name="McDonald S.M."/>
            <person name="Parker M.S."/>
            <person name="Rombauts S."/>
            <person name="Salamov A."/>
            <person name="Von Dassow P."/>
            <person name="Badger J.H."/>
            <person name="Coutinho P.M."/>
            <person name="Demir E."/>
            <person name="Dubchak I."/>
            <person name="Gentemann C."/>
            <person name="Eikrem W."/>
            <person name="Gready J.E."/>
            <person name="John U."/>
            <person name="Lanier W."/>
            <person name="Lindquist E.A."/>
            <person name="Lucas S."/>
            <person name="Mayer K.F."/>
            <person name="Moreau H."/>
            <person name="Not F."/>
            <person name="Otillar R."/>
            <person name="Panaud O."/>
            <person name="Pangilinan J."/>
            <person name="Paulsen I."/>
            <person name="Piegu B."/>
            <person name="Poliakov A."/>
            <person name="Robbens S."/>
            <person name="Schmutz J."/>
            <person name="Toulza E."/>
            <person name="Wyss T."/>
            <person name="Zelensky A."/>
            <person name="Zhou K."/>
            <person name="Armbrust E.V."/>
            <person name="Bhattacharya D."/>
            <person name="Goodenough U.W."/>
            <person name="Van de Peer Y."/>
            <person name="Grigoriev I.V."/>
        </authorList>
    </citation>
    <scope>NUCLEOTIDE SEQUENCE [LARGE SCALE GENOMIC DNA]</scope>
    <source>
        <strain evidence="15">RCC299 / NOUM17</strain>
    </source>
</reference>
<dbReference type="GO" id="GO:0003684">
    <property type="term" value="F:damaged DNA binding"/>
    <property type="evidence" value="ECO:0007669"/>
    <property type="project" value="InterPro"/>
</dbReference>
<organism evidence="14 15">
    <name type="scientific">Micromonas commoda (strain RCC299 / NOUM17 / CCMP2709)</name>
    <name type="common">Picoplanktonic green alga</name>
    <dbReference type="NCBI Taxonomy" id="296587"/>
    <lineage>
        <taxon>Eukaryota</taxon>
        <taxon>Viridiplantae</taxon>
        <taxon>Chlorophyta</taxon>
        <taxon>Mamiellophyceae</taxon>
        <taxon>Mamiellales</taxon>
        <taxon>Mamiellaceae</taxon>
        <taxon>Micromonas</taxon>
    </lineage>
</organism>
<keyword evidence="9" id="KW-0460">Magnesium</keyword>
<dbReference type="FunCoup" id="C1E418">
    <property type="interactions" value="1490"/>
</dbReference>
<dbReference type="InterPro" id="IPR050116">
    <property type="entry name" value="DNA_polymerase-Y"/>
</dbReference>
<name>C1E418_MICCC</name>
<dbReference type="InterPro" id="IPR024728">
    <property type="entry name" value="PolY_HhH_motif"/>
</dbReference>
<evidence type="ECO:0000256" key="7">
    <source>
        <dbReference type="ARBA" id="ARBA00022723"/>
    </source>
</evidence>
<evidence type="ECO:0000256" key="3">
    <source>
        <dbReference type="ARBA" id="ARBA00016178"/>
    </source>
</evidence>
<feature type="domain" description="UmuC" evidence="13">
    <location>
        <begin position="83"/>
        <end position="263"/>
    </location>
</feature>
<dbReference type="SUPFAM" id="SSF56672">
    <property type="entry name" value="DNA/RNA polymerases"/>
    <property type="match status" value="1"/>
</dbReference>
<feature type="non-terminal residue" evidence="14">
    <location>
        <position position="410"/>
    </location>
</feature>
<evidence type="ECO:0000256" key="6">
    <source>
        <dbReference type="ARBA" id="ARBA00022705"/>
    </source>
</evidence>